<name>A0A1T4M1B2_9SPIR</name>
<dbReference type="CDD" id="cd00093">
    <property type="entry name" value="HTH_XRE"/>
    <property type="match status" value="1"/>
</dbReference>
<reference evidence="2 3" key="1">
    <citation type="submission" date="2017-02" db="EMBL/GenBank/DDBJ databases">
        <authorList>
            <person name="Peterson S.W."/>
        </authorList>
    </citation>
    <scope>NUCLEOTIDE SEQUENCE [LARGE SCALE GENOMIC DNA]</scope>
    <source>
        <strain evidence="2 3">ATCC BAA-909</strain>
    </source>
</reference>
<dbReference type="STRING" id="225004.SAMN02745152_00716"/>
<organism evidence="2 3">
    <name type="scientific">Treponema berlinense</name>
    <dbReference type="NCBI Taxonomy" id="225004"/>
    <lineage>
        <taxon>Bacteria</taxon>
        <taxon>Pseudomonadati</taxon>
        <taxon>Spirochaetota</taxon>
        <taxon>Spirochaetia</taxon>
        <taxon>Spirochaetales</taxon>
        <taxon>Treponemataceae</taxon>
        <taxon>Treponema</taxon>
    </lineage>
</organism>
<dbReference type="Proteomes" id="UP000190395">
    <property type="component" value="Unassembled WGS sequence"/>
</dbReference>
<sequence length="139" mass="15713">MLKTNRKCRKIKWRLRRMCRKARIELGIEIIMESMAVKDRIGKLLSETGMSQKALADATNLSEGAVSHYLKGDRVPKGAILLNIANALGTTVDYLTGKSDDAHKFSSEQEIEQAFELIARNAKTLTDEERKRFAKILFS</sequence>
<evidence type="ECO:0000313" key="2">
    <source>
        <dbReference type="EMBL" id="SJZ60779.1"/>
    </source>
</evidence>
<evidence type="ECO:0000313" key="3">
    <source>
        <dbReference type="Proteomes" id="UP000190395"/>
    </source>
</evidence>
<protein>
    <submittedName>
        <fullName evidence="2">Helix-turn-helix</fullName>
    </submittedName>
</protein>
<evidence type="ECO:0000259" key="1">
    <source>
        <dbReference type="PROSITE" id="PS50943"/>
    </source>
</evidence>
<keyword evidence="3" id="KW-1185">Reference proteome</keyword>
<dbReference type="GO" id="GO:0003677">
    <property type="term" value="F:DNA binding"/>
    <property type="evidence" value="ECO:0007669"/>
    <property type="project" value="InterPro"/>
</dbReference>
<dbReference type="InterPro" id="IPR010982">
    <property type="entry name" value="Lambda_DNA-bd_dom_sf"/>
</dbReference>
<dbReference type="SUPFAM" id="SSF47413">
    <property type="entry name" value="lambda repressor-like DNA-binding domains"/>
    <property type="match status" value="1"/>
</dbReference>
<proteinExistence type="predicted"/>
<gene>
    <name evidence="2" type="ORF">SAMN02745152_00716</name>
</gene>
<dbReference type="PROSITE" id="PS50943">
    <property type="entry name" value="HTH_CROC1"/>
    <property type="match status" value="1"/>
</dbReference>
<dbReference type="Gene3D" id="1.10.260.40">
    <property type="entry name" value="lambda repressor-like DNA-binding domains"/>
    <property type="match status" value="1"/>
</dbReference>
<feature type="domain" description="HTH cro/C1-type" evidence="1">
    <location>
        <begin position="49"/>
        <end position="95"/>
    </location>
</feature>
<accession>A0A1T4M1B2</accession>
<dbReference type="SMART" id="SM00530">
    <property type="entry name" value="HTH_XRE"/>
    <property type="match status" value="1"/>
</dbReference>
<dbReference type="AlphaFoldDB" id="A0A1T4M1B2"/>
<dbReference type="EMBL" id="FUXC01000003">
    <property type="protein sequence ID" value="SJZ60779.1"/>
    <property type="molecule type" value="Genomic_DNA"/>
</dbReference>
<dbReference type="Pfam" id="PF01381">
    <property type="entry name" value="HTH_3"/>
    <property type="match status" value="1"/>
</dbReference>
<dbReference type="InterPro" id="IPR001387">
    <property type="entry name" value="Cro/C1-type_HTH"/>
</dbReference>